<reference evidence="3 4" key="1">
    <citation type="submission" date="2019-08" db="EMBL/GenBank/DDBJ databases">
        <title>A chromosome-level genome assembly, high-density linkage maps, and genome scans reveal the genomic architecture of hybrid incompatibilities underlying speciation via character displacement in darters (Percidae: Etheostominae).</title>
        <authorList>
            <person name="Moran R.L."/>
            <person name="Catchen J.M."/>
            <person name="Fuller R.C."/>
        </authorList>
    </citation>
    <scope>NUCLEOTIDE SEQUENCE [LARGE SCALE GENOMIC DNA]</scope>
    <source>
        <strain evidence="3">EspeVRDwgs_2016</strain>
        <tissue evidence="3">Muscle</tissue>
    </source>
</reference>
<dbReference type="SUPFAM" id="SSF48726">
    <property type="entry name" value="Immunoglobulin"/>
    <property type="match status" value="1"/>
</dbReference>
<evidence type="ECO:0000313" key="3">
    <source>
        <dbReference type="EMBL" id="KAA8589933.1"/>
    </source>
</evidence>
<keyword evidence="4" id="KW-1185">Reference proteome</keyword>
<gene>
    <name evidence="3" type="ORF">FQN60_013298</name>
</gene>
<dbReference type="InterPro" id="IPR013783">
    <property type="entry name" value="Ig-like_fold"/>
</dbReference>
<dbReference type="EMBL" id="VOFY01000009">
    <property type="protein sequence ID" value="KAA8589933.1"/>
    <property type="molecule type" value="Genomic_DNA"/>
</dbReference>
<proteinExistence type="predicted"/>
<keyword evidence="2" id="KW-0472">Membrane</keyword>
<feature type="compositionally biased region" description="Low complexity" evidence="1">
    <location>
        <begin position="165"/>
        <end position="184"/>
    </location>
</feature>
<feature type="transmembrane region" description="Helical" evidence="2">
    <location>
        <begin position="115"/>
        <end position="136"/>
    </location>
</feature>
<evidence type="ECO:0000313" key="4">
    <source>
        <dbReference type="Proteomes" id="UP000327493"/>
    </source>
</evidence>
<dbReference type="Gene3D" id="2.60.40.10">
    <property type="entry name" value="Immunoglobulins"/>
    <property type="match status" value="1"/>
</dbReference>
<protein>
    <recommendedName>
        <fullName evidence="5">Ig-like domain-containing protein</fullName>
    </recommendedName>
</protein>
<dbReference type="InterPro" id="IPR036179">
    <property type="entry name" value="Ig-like_dom_sf"/>
</dbReference>
<keyword evidence="2" id="KW-1133">Transmembrane helix</keyword>
<accession>A0A5J5DA43</accession>
<dbReference type="AlphaFoldDB" id="A0A5J5DA43"/>
<keyword evidence="2" id="KW-0812">Transmembrane</keyword>
<sequence>MCCCVEIDACRAALRVLPNRSQFFQYESVTLSCGPLGGSAGWRVKRNTSTNINEPCGRTNTTPCVISELYPFDTGVYWCESAAGECSNAVNITVIGGHSGSPEPPEPPESLFTRVLLPVVGLALVVLVSVVLLCLWGRRKDMGDSGETFYSTLQPVKNQTGSIDGLSPGGSQSVSGSGSSGVWY</sequence>
<organism evidence="3 4">
    <name type="scientific">Etheostoma spectabile</name>
    <name type="common">orangethroat darter</name>
    <dbReference type="NCBI Taxonomy" id="54343"/>
    <lineage>
        <taxon>Eukaryota</taxon>
        <taxon>Metazoa</taxon>
        <taxon>Chordata</taxon>
        <taxon>Craniata</taxon>
        <taxon>Vertebrata</taxon>
        <taxon>Euteleostomi</taxon>
        <taxon>Actinopterygii</taxon>
        <taxon>Neopterygii</taxon>
        <taxon>Teleostei</taxon>
        <taxon>Neoteleostei</taxon>
        <taxon>Acanthomorphata</taxon>
        <taxon>Eupercaria</taxon>
        <taxon>Perciformes</taxon>
        <taxon>Percoidei</taxon>
        <taxon>Percidae</taxon>
        <taxon>Etheostomatinae</taxon>
        <taxon>Etheostoma</taxon>
    </lineage>
</organism>
<comment type="caution">
    <text evidence="3">The sequence shown here is derived from an EMBL/GenBank/DDBJ whole genome shotgun (WGS) entry which is preliminary data.</text>
</comment>
<dbReference type="Proteomes" id="UP000327493">
    <property type="component" value="Chromosome 9"/>
</dbReference>
<evidence type="ECO:0000256" key="2">
    <source>
        <dbReference type="SAM" id="Phobius"/>
    </source>
</evidence>
<evidence type="ECO:0000256" key="1">
    <source>
        <dbReference type="SAM" id="MobiDB-lite"/>
    </source>
</evidence>
<evidence type="ECO:0008006" key="5">
    <source>
        <dbReference type="Google" id="ProtNLM"/>
    </source>
</evidence>
<name>A0A5J5DA43_9PERO</name>
<feature type="region of interest" description="Disordered" evidence="1">
    <location>
        <begin position="160"/>
        <end position="184"/>
    </location>
</feature>